<keyword evidence="9 11" id="KW-0819">tRNA processing</keyword>
<evidence type="ECO:0000256" key="11">
    <source>
        <dbReference type="RuleBase" id="RU368004"/>
    </source>
</evidence>
<evidence type="ECO:0000256" key="8">
    <source>
        <dbReference type="ARBA" id="ARBA00022691"/>
    </source>
</evidence>
<reference evidence="13 14" key="1">
    <citation type="submission" date="2018-05" db="EMBL/GenBank/DDBJ databases">
        <title>Genome sequencing and assembly of the regulated plant pathogen Lachnellula willkommii and related sister species for the development of diagnostic species identification markers.</title>
        <authorList>
            <person name="Giroux E."/>
            <person name="Bilodeau G."/>
        </authorList>
    </citation>
    <scope>NUCLEOTIDE SEQUENCE [LARGE SCALE GENOMIC DNA]</scope>
    <source>
        <strain evidence="13 14">CBS 160.35</strain>
    </source>
</reference>
<feature type="region of interest" description="Disordered" evidence="12">
    <location>
        <begin position="540"/>
        <end position="564"/>
    </location>
</feature>
<dbReference type="GO" id="GO:0005737">
    <property type="term" value="C:cytoplasm"/>
    <property type="evidence" value="ECO:0007669"/>
    <property type="project" value="UniProtKB-SubCell"/>
</dbReference>
<feature type="non-terminal residue" evidence="13">
    <location>
        <position position="1"/>
    </location>
</feature>
<feature type="compositionally biased region" description="Low complexity" evidence="12">
    <location>
        <begin position="542"/>
        <end position="564"/>
    </location>
</feature>
<feature type="compositionally biased region" description="Low complexity" evidence="12">
    <location>
        <begin position="424"/>
        <end position="445"/>
    </location>
</feature>
<dbReference type="InterPro" id="IPR011671">
    <property type="entry name" value="tRNA_uracil_MeTrfase"/>
</dbReference>
<evidence type="ECO:0000313" key="13">
    <source>
        <dbReference type="EMBL" id="TVY33454.1"/>
    </source>
</evidence>
<comment type="caution">
    <text evidence="13">The sequence shown here is derived from an EMBL/GenBank/DDBJ whole genome shotgun (WGS) entry which is preliminary data.</text>
</comment>
<evidence type="ECO:0000256" key="7">
    <source>
        <dbReference type="ARBA" id="ARBA00022679"/>
    </source>
</evidence>
<feature type="region of interest" description="Disordered" evidence="12">
    <location>
        <begin position="413"/>
        <end position="445"/>
    </location>
</feature>
<dbReference type="PANTHER" id="PTHR21210:SF0">
    <property type="entry name" value="TRNA (URACIL-O(2)-)-METHYLTRANSFERASE-RELATED"/>
    <property type="match status" value="1"/>
</dbReference>
<comment type="similarity">
    <text evidence="2 11">Belongs to the TRM44 family.</text>
</comment>
<evidence type="ECO:0000256" key="3">
    <source>
        <dbReference type="ARBA" id="ARBA00012795"/>
    </source>
</evidence>
<dbReference type="Pfam" id="PF07757">
    <property type="entry name" value="AdoMet_MTase"/>
    <property type="match status" value="1"/>
</dbReference>
<accession>A0A8H8REL3</accession>
<name>A0A8H8REL3_9HELO</name>
<organism evidence="13 14">
    <name type="scientific">Lachnellula occidentalis</name>
    <dbReference type="NCBI Taxonomy" id="215460"/>
    <lineage>
        <taxon>Eukaryota</taxon>
        <taxon>Fungi</taxon>
        <taxon>Dikarya</taxon>
        <taxon>Ascomycota</taxon>
        <taxon>Pezizomycotina</taxon>
        <taxon>Leotiomycetes</taxon>
        <taxon>Helotiales</taxon>
        <taxon>Lachnaceae</taxon>
        <taxon>Lachnellula</taxon>
    </lineage>
</organism>
<dbReference type="OrthoDB" id="10047021at2759"/>
<evidence type="ECO:0000256" key="4">
    <source>
        <dbReference type="ARBA" id="ARBA00017788"/>
    </source>
</evidence>
<dbReference type="Proteomes" id="UP000443090">
    <property type="component" value="Unassembled WGS sequence"/>
</dbReference>
<keyword evidence="8 11" id="KW-0949">S-adenosyl-L-methionine</keyword>
<evidence type="ECO:0000256" key="9">
    <source>
        <dbReference type="ARBA" id="ARBA00022694"/>
    </source>
</evidence>
<evidence type="ECO:0000256" key="5">
    <source>
        <dbReference type="ARBA" id="ARBA00022490"/>
    </source>
</evidence>
<evidence type="ECO:0000256" key="6">
    <source>
        <dbReference type="ARBA" id="ARBA00022603"/>
    </source>
</evidence>
<feature type="region of interest" description="Disordered" evidence="12">
    <location>
        <begin position="1"/>
        <end position="24"/>
    </location>
</feature>
<dbReference type="GO" id="GO:0141101">
    <property type="term" value="F:tRNA(Ser) (uridine(44)-2'-O-)-methyltransferase activity"/>
    <property type="evidence" value="ECO:0007669"/>
    <property type="project" value="UniProtKB-EC"/>
</dbReference>
<dbReference type="EMBL" id="QGMI01001386">
    <property type="protein sequence ID" value="TVY33454.1"/>
    <property type="molecule type" value="Genomic_DNA"/>
</dbReference>
<evidence type="ECO:0000256" key="10">
    <source>
        <dbReference type="ARBA" id="ARBA00047957"/>
    </source>
</evidence>
<feature type="compositionally biased region" description="Pro residues" evidence="12">
    <location>
        <begin position="1"/>
        <end position="12"/>
    </location>
</feature>
<gene>
    <name evidence="13" type="primary">trm44</name>
    <name evidence="13" type="ORF">LOCC1_G008297</name>
</gene>
<comment type="function">
    <text evidence="11">Adenosyl-L-methionine (AdoMet)-dependent tRNA (uracil-O(2)-)-methyltransferase.</text>
</comment>
<evidence type="ECO:0000256" key="1">
    <source>
        <dbReference type="ARBA" id="ARBA00004496"/>
    </source>
</evidence>
<proteinExistence type="inferred from homology"/>
<dbReference type="EC" id="2.1.1.211" evidence="3 11"/>
<evidence type="ECO:0000256" key="2">
    <source>
        <dbReference type="ARBA" id="ARBA00009056"/>
    </source>
</evidence>
<dbReference type="PANTHER" id="PTHR21210">
    <property type="entry name" value="TRNA (URACIL-O(2)-)-METHYLTRANSFERASE-RELATED"/>
    <property type="match status" value="1"/>
</dbReference>
<comment type="subcellular location">
    <subcellularLocation>
        <location evidence="1 11">Cytoplasm</location>
    </subcellularLocation>
</comment>
<evidence type="ECO:0000313" key="14">
    <source>
        <dbReference type="Proteomes" id="UP000443090"/>
    </source>
</evidence>
<dbReference type="AlphaFoldDB" id="A0A8H8REL3"/>
<comment type="catalytic activity">
    <reaction evidence="10 11">
        <text>uridine(44) in tRNA(Ser) + S-adenosyl-L-methionine = 2'-O-methyluridine(44) in tRNA(Ser) + S-adenosyl-L-homocysteine + H(+)</text>
        <dbReference type="Rhea" id="RHEA:43100"/>
        <dbReference type="Rhea" id="RHEA-COMP:10339"/>
        <dbReference type="Rhea" id="RHEA-COMP:10340"/>
        <dbReference type="ChEBI" id="CHEBI:15378"/>
        <dbReference type="ChEBI" id="CHEBI:57856"/>
        <dbReference type="ChEBI" id="CHEBI:59789"/>
        <dbReference type="ChEBI" id="CHEBI:65315"/>
        <dbReference type="ChEBI" id="CHEBI:74478"/>
        <dbReference type="EC" id="2.1.1.211"/>
    </reaction>
</comment>
<sequence>MIFSPTPSPAGSPPTLEETTIGTTPWTPLFSHSCSFPPEIFREVMLNLIRNPNINSNRLFRADISLDIPFTPNLAPDSEIPPRIAHFKDFDLKTVMVRTMIPRNALLDEPLDQTCMFYEQTRDSDIQSLVIYTPHISSASESPFYHPSVRGIAFLHTANNSSTSTSTPKEATLSIHYSFFPTSPRSPVHEQTAHHLLRVLHKHGQGLSTGYVKRVHHDMLLPQAVVQNTYARLKAKHAKALCESWSESTDPTKHVFEDLGIAAFLIELWREMYDGREFPGFVDIGCGNGLLVHILLAEGYAGWGFDARRRKSWATWSEAAQRNLKELVLIPSIIQTAGSGSGSLERNLDAEAAIAAEGEGEGEGVGIHNGIFPTGTFIISNHADELTPWTPILATLSSSPFIMIPCCSHSLSGSRFRAPPPHTPSKTHPSAPNPQNSNPNHNTNATTSAFASLVSWVSNIAQDCGWVIEKEMLRIPSTRNTALIGRKRQDSNTTPPNVPHELGEQKEVNVAVAVDVDAEMKEVVRKYGGAEGWERNAMKLNQPKTTTTKPSTSTPATPQPATTLTAPEAGTTLWLGLAVVLTFPFGTDTVGTAVAPPFAFSVTGEAGAAGAVVGIGIGATMGMEVGMGAAIEMDVGIGAMLAGHVTVVTAIQDVETLGEESRGQSVT</sequence>
<evidence type="ECO:0000256" key="12">
    <source>
        <dbReference type="SAM" id="MobiDB-lite"/>
    </source>
</evidence>
<keyword evidence="6 11" id="KW-0489">Methyltransferase</keyword>
<keyword evidence="7 11" id="KW-0808">Transferase</keyword>
<dbReference type="GO" id="GO:0030488">
    <property type="term" value="P:tRNA methylation"/>
    <property type="evidence" value="ECO:0007669"/>
    <property type="project" value="UniProtKB-UniRule"/>
</dbReference>
<keyword evidence="5 11" id="KW-0963">Cytoplasm</keyword>
<keyword evidence="14" id="KW-1185">Reference proteome</keyword>
<protein>
    <recommendedName>
        <fullName evidence="4 11">tRNA (uracil-O(2)-)-methyltransferase</fullName>
        <ecNumber evidence="3 11">2.1.1.211</ecNumber>
    </recommendedName>
</protein>